<feature type="compositionally biased region" description="Polar residues" evidence="1">
    <location>
        <begin position="341"/>
        <end position="350"/>
    </location>
</feature>
<dbReference type="PANTHER" id="PTHR31805">
    <property type="entry name" value="RECEPTOR-LIKE KINASE, PUTATIVE (DUF1421)-RELATED"/>
    <property type="match status" value="1"/>
</dbReference>
<evidence type="ECO:0000313" key="4">
    <source>
        <dbReference type="EnsemblPlants" id="Ma04_p15070.1"/>
    </source>
</evidence>
<feature type="compositionally biased region" description="Pro residues" evidence="1">
    <location>
        <begin position="327"/>
        <end position="338"/>
    </location>
</feature>
<dbReference type="InterPro" id="IPR010820">
    <property type="entry name" value="DUF1421"/>
</dbReference>
<dbReference type="EMBL" id="HG996469">
    <property type="protein sequence ID" value="CAG1842226.1"/>
    <property type="molecule type" value="Genomic_DNA"/>
</dbReference>
<reference evidence="3" key="1">
    <citation type="submission" date="2021-03" db="EMBL/GenBank/DDBJ databases">
        <authorList>
            <consortium name="Genoscope - CEA"/>
            <person name="William W."/>
        </authorList>
    </citation>
    <scope>NUCLEOTIDE SEQUENCE</scope>
    <source>
        <strain evidence="3">Doubled-haploid Pahang</strain>
    </source>
</reference>
<evidence type="ECO:0000259" key="2">
    <source>
        <dbReference type="Pfam" id="PF07223"/>
    </source>
</evidence>
<dbReference type="EnsemblPlants" id="Ma04_t15070.1">
    <property type="protein sequence ID" value="Ma04_p15070.1"/>
    <property type="gene ID" value="Ma04_g15070"/>
</dbReference>
<dbReference type="Proteomes" id="UP000012960">
    <property type="component" value="Unplaced"/>
</dbReference>
<dbReference type="InParanoid" id="A0A804IPX9"/>
<dbReference type="OrthoDB" id="549883at2759"/>
<organism evidence="4 5">
    <name type="scientific">Musa acuminata subsp. malaccensis</name>
    <name type="common">Wild banana</name>
    <name type="synonym">Musa malaccensis</name>
    <dbReference type="NCBI Taxonomy" id="214687"/>
    <lineage>
        <taxon>Eukaryota</taxon>
        <taxon>Viridiplantae</taxon>
        <taxon>Streptophyta</taxon>
        <taxon>Embryophyta</taxon>
        <taxon>Tracheophyta</taxon>
        <taxon>Spermatophyta</taxon>
        <taxon>Magnoliopsida</taxon>
        <taxon>Liliopsida</taxon>
        <taxon>Zingiberales</taxon>
        <taxon>Musaceae</taxon>
        <taxon>Musa</taxon>
    </lineage>
</organism>
<dbReference type="Gramene" id="Ma04_t15070.1">
    <property type="protein sequence ID" value="Ma04_p15070.1"/>
    <property type="gene ID" value="Ma04_g15070"/>
</dbReference>
<feature type="domain" description="DUF1421" evidence="2">
    <location>
        <begin position="460"/>
        <end position="501"/>
    </location>
</feature>
<feature type="compositionally biased region" description="Low complexity" evidence="1">
    <location>
        <begin position="296"/>
        <end position="326"/>
    </location>
</feature>
<proteinExistence type="predicted"/>
<dbReference type="OMA" id="QDMICTI"/>
<dbReference type="Pfam" id="PF07223">
    <property type="entry name" value="DUF1421"/>
    <property type="match status" value="1"/>
</dbReference>
<dbReference type="AlphaFoldDB" id="A0A804IPX9"/>
<dbReference type="PANTHER" id="PTHR31805:SF16">
    <property type="entry name" value="FORMIN-LIKE PROTEIN (DUF1421)"/>
    <property type="match status" value="1"/>
</dbReference>
<accession>A0A804IPX9</accession>
<evidence type="ECO:0000313" key="5">
    <source>
        <dbReference type="Proteomes" id="UP000012960"/>
    </source>
</evidence>
<feature type="region of interest" description="Disordered" evidence="1">
    <location>
        <begin position="203"/>
        <end position="222"/>
    </location>
</feature>
<gene>
    <name evidence="3" type="ORF">GSMUA_120210.1</name>
</gene>
<feature type="compositionally biased region" description="Polar residues" evidence="1">
    <location>
        <begin position="286"/>
        <end position="295"/>
    </location>
</feature>
<evidence type="ECO:0000256" key="1">
    <source>
        <dbReference type="SAM" id="MobiDB-lite"/>
    </source>
</evidence>
<sequence length="512" mass="56565">MASGESSGRAAASDSNSFDFGSDDVLCPYGDYAAQDPSIGKRSNLPGTDIQECRMGRSLVSAYEKEDCSKYSVTSSVEKCMKKYADTLLQSLEAISGRLSQMEIHFHKLEQSLCELRGDFIQDQSDKDLNFKSLEKHLQEVHRSVQIMRDKQELAETHKELAKLQMVQKESVEKKEEVVARSVSEPKKLDDKPDVANQQLALALPRPATSPPILPDGTSQSIQPYKELPMQHQPPISYNIQLDQIIMSQAARYYHHHQTLPHSQPVQARPQLQDGPVQAPPRQPLIANQNRPPSFSQYQQQLPSQPAQHLAQQVAQPQQPASQTQPSYPPYPPQPVPATFPDSSVPTQVPQPNVTAIRPEVLPFGDGRTGSLGSQPHLHNMQQPMLSPVSQSSFGSQLSKGSYMGGSTTHPPPPYNLQGYNAASSYPPNNNFPVARNQQIPPSNSAALPYDSRLTRNHSYGEMIEKAVGMGYDRNQIIGAVQRMVESGQPMDFHSLLDRLNGQAAAAPARAW</sequence>
<evidence type="ECO:0000313" key="3">
    <source>
        <dbReference type="EMBL" id="CAG1842226.1"/>
    </source>
</evidence>
<name>A0A804IPX9_MUSAM</name>
<dbReference type="FunCoup" id="A0A804IPX9">
    <property type="interactions" value="2021"/>
</dbReference>
<reference evidence="4" key="2">
    <citation type="submission" date="2021-05" db="UniProtKB">
        <authorList>
            <consortium name="EnsemblPlants"/>
        </authorList>
    </citation>
    <scope>IDENTIFICATION</scope>
    <source>
        <strain evidence="4">subsp. malaccensis</strain>
    </source>
</reference>
<feature type="region of interest" description="Disordered" evidence="1">
    <location>
        <begin position="257"/>
        <end position="350"/>
    </location>
</feature>
<protein>
    <submittedName>
        <fullName evidence="3">(wild Malaysian banana) hypothetical protein</fullName>
    </submittedName>
</protein>
<keyword evidence="5" id="KW-1185">Reference proteome</keyword>